<sequence length="114" mass="12941">MSSHDTYGLSRANSRQETENKQTIHLAPPVVLHCQEVVPVQCRHPRDPGLYTLGTPGDTVWWLKVGQRMDRRLAAPMSSHATYGLTRVNSRQETKQTDTPRPRHCQLVAQGRSR</sequence>
<evidence type="ECO:0000256" key="1">
    <source>
        <dbReference type="SAM" id="MobiDB-lite"/>
    </source>
</evidence>
<protein>
    <submittedName>
        <fullName evidence="2">Uncharacterized protein</fullName>
    </submittedName>
</protein>
<organism evidence="2 3">
    <name type="scientific">Ilyodon furcidens</name>
    <name type="common">goldbreast splitfin</name>
    <dbReference type="NCBI Taxonomy" id="33524"/>
    <lineage>
        <taxon>Eukaryota</taxon>
        <taxon>Metazoa</taxon>
        <taxon>Chordata</taxon>
        <taxon>Craniata</taxon>
        <taxon>Vertebrata</taxon>
        <taxon>Euteleostomi</taxon>
        <taxon>Actinopterygii</taxon>
        <taxon>Neopterygii</taxon>
        <taxon>Teleostei</taxon>
        <taxon>Neoteleostei</taxon>
        <taxon>Acanthomorphata</taxon>
        <taxon>Ovalentaria</taxon>
        <taxon>Atherinomorphae</taxon>
        <taxon>Cyprinodontiformes</taxon>
        <taxon>Goodeidae</taxon>
        <taxon>Ilyodon</taxon>
    </lineage>
</organism>
<feature type="region of interest" description="Disordered" evidence="1">
    <location>
        <begin position="79"/>
        <end position="114"/>
    </location>
</feature>
<evidence type="ECO:0000313" key="2">
    <source>
        <dbReference type="EMBL" id="MEQ2223081.1"/>
    </source>
</evidence>
<feature type="compositionally biased region" description="Polar residues" evidence="1">
    <location>
        <begin position="1"/>
        <end position="13"/>
    </location>
</feature>
<keyword evidence="3" id="KW-1185">Reference proteome</keyword>
<proteinExistence type="predicted"/>
<comment type="caution">
    <text evidence="2">The sequence shown here is derived from an EMBL/GenBank/DDBJ whole genome shotgun (WGS) entry which is preliminary data.</text>
</comment>
<reference evidence="2 3" key="1">
    <citation type="submission" date="2021-06" db="EMBL/GenBank/DDBJ databases">
        <authorList>
            <person name="Palmer J.M."/>
        </authorList>
    </citation>
    <scope>NUCLEOTIDE SEQUENCE [LARGE SCALE GENOMIC DNA]</scope>
    <source>
        <strain evidence="3">if_2019</strain>
        <tissue evidence="2">Muscle</tissue>
    </source>
</reference>
<feature type="region of interest" description="Disordered" evidence="1">
    <location>
        <begin position="1"/>
        <end position="22"/>
    </location>
</feature>
<feature type="compositionally biased region" description="Basic and acidic residues" evidence="1">
    <location>
        <begin position="90"/>
        <end position="101"/>
    </location>
</feature>
<name>A0ABV0SRI5_9TELE</name>
<accession>A0ABV0SRI5</accession>
<evidence type="ECO:0000313" key="3">
    <source>
        <dbReference type="Proteomes" id="UP001482620"/>
    </source>
</evidence>
<dbReference type="EMBL" id="JAHRIQ010005566">
    <property type="protein sequence ID" value="MEQ2223081.1"/>
    <property type="molecule type" value="Genomic_DNA"/>
</dbReference>
<gene>
    <name evidence="2" type="ORF">ILYODFUR_033148</name>
</gene>
<dbReference type="Proteomes" id="UP001482620">
    <property type="component" value="Unassembled WGS sequence"/>
</dbReference>